<dbReference type="Gene3D" id="3.30.1330.40">
    <property type="entry name" value="RutC-like"/>
    <property type="match status" value="1"/>
</dbReference>
<organism evidence="1 2">
    <name type="scientific">Actinomadura physcomitrii</name>
    <dbReference type="NCBI Taxonomy" id="2650748"/>
    <lineage>
        <taxon>Bacteria</taxon>
        <taxon>Bacillati</taxon>
        <taxon>Actinomycetota</taxon>
        <taxon>Actinomycetes</taxon>
        <taxon>Streptosporangiales</taxon>
        <taxon>Thermomonosporaceae</taxon>
        <taxon>Actinomadura</taxon>
    </lineage>
</organism>
<dbReference type="Proteomes" id="UP000462055">
    <property type="component" value="Unassembled WGS sequence"/>
</dbReference>
<keyword evidence="2" id="KW-1185">Reference proteome</keyword>
<dbReference type="PANTHER" id="PTHR47328:SF1">
    <property type="entry name" value="RUTC FAMILY PROTEIN YOAB"/>
    <property type="match status" value="1"/>
</dbReference>
<dbReference type="EMBL" id="WBMS02000016">
    <property type="protein sequence ID" value="MWA02977.1"/>
    <property type="molecule type" value="Genomic_DNA"/>
</dbReference>
<name>A0A6I4MG53_9ACTN</name>
<reference evidence="1" key="1">
    <citation type="submission" date="2019-12" db="EMBL/GenBank/DDBJ databases">
        <title>Actinomadura physcomitrii sp. nov., a novel actinomycete isolated from moss [Physcomitrium sphaericum (Ludw) Fuernr].</title>
        <authorList>
            <person name="Zhuang X."/>
        </authorList>
    </citation>
    <scope>NUCLEOTIDE SEQUENCE [LARGE SCALE GENOMIC DNA]</scope>
    <source>
        <strain evidence="1">LD22</strain>
    </source>
</reference>
<dbReference type="Pfam" id="PF01042">
    <property type="entry name" value="Ribonuc_L-PSP"/>
    <property type="match status" value="1"/>
</dbReference>
<dbReference type="PANTHER" id="PTHR47328">
    <property type="match status" value="1"/>
</dbReference>
<dbReference type="SUPFAM" id="SSF55298">
    <property type="entry name" value="YjgF-like"/>
    <property type="match status" value="1"/>
</dbReference>
<dbReference type="CDD" id="cd00448">
    <property type="entry name" value="YjgF_YER057c_UK114_family"/>
    <property type="match status" value="1"/>
</dbReference>
<dbReference type="AlphaFoldDB" id="A0A6I4MG53"/>
<protein>
    <submittedName>
        <fullName evidence="1">RidA family protein</fullName>
    </submittedName>
</protein>
<dbReference type="InterPro" id="IPR006175">
    <property type="entry name" value="YjgF/YER057c/UK114"/>
</dbReference>
<proteinExistence type="predicted"/>
<dbReference type="InterPro" id="IPR035959">
    <property type="entry name" value="RutC-like_sf"/>
</dbReference>
<evidence type="ECO:0000313" key="2">
    <source>
        <dbReference type="Proteomes" id="UP000462055"/>
    </source>
</evidence>
<sequence>MITVEGQSPAFSGAVTAGSLVFTSGLVAPSALAGNALGFACQAREVLDQLGALLARAGSDLVHVLRVEAFLTDASYLPRWNEVFAQVWTDHRPARTTVLAALALPTALIEVQAVAATIDGDQDAVTRPAW</sequence>
<dbReference type="RefSeq" id="WP_151595609.1">
    <property type="nucleotide sequence ID" value="NZ_WBMS02000016.1"/>
</dbReference>
<comment type="caution">
    <text evidence="1">The sequence shown here is derived from an EMBL/GenBank/DDBJ whole genome shotgun (WGS) entry which is preliminary data.</text>
</comment>
<gene>
    <name evidence="1" type="ORF">F8568_021880</name>
</gene>
<dbReference type="InterPro" id="IPR035709">
    <property type="entry name" value="YoaB-like"/>
</dbReference>
<evidence type="ECO:0000313" key="1">
    <source>
        <dbReference type="EMBL" id="MWA02977.1"/>
    </source>
</evidence>
<accession>A0A6I4MG53</accession>